<keyword evidence="1" id="KW-0812">Transmembrane</keyword>
<evidence type="ECO:0000256" key="1">
    <source>
        <dbReference type="SAM" id="Phobius"/>
    </source>
</evidence>
<keyword evidence="2" id="KW-1185">Reference proteome</keyword>
<dbReference type="AlphaFoldDB" id="A0A915KCP4"/>
<keyword evidence="1" id="KW-0472">Membrane</keyword>
<feature type="transmembrane region" description="Helical" evidence="1">
    <location>
        <begin position="71"/>
        <end position="92"/>
    </location>
</feature>
<reference evidence="3" key="1">
    <citation type="submission" date="2022-11" db="UniProtKB">
        <authorList>
            <consortium name="WormBaseParasite"/>
        </authorList>
    </citation>
    <scope>IDENTIFICATION</scope>
</reference>
<sequence>MTSLKDSGAYVTIKYGQNQFDTQSPKYRTCFDRLHISFAVKVFIVVELIFILGIIIFALTQSNLPSAWLTLMYSSPILAILLIGAVLFFYGLRRRIRYYFLPHVAIKIIDTLGLLVILGILLLHGTISLEKRPPRRSVENYGLGGRLCEDNENSTYCATTFKVYVENGQIHSSVCKIATAMIVLNSIRFFYGLWVTWMAWRLLSEWSMSADHCNGIACERGYESKFIGEKCVCCRKSWYKACSEASSWPLQCPTGYSKETHLGLVKCWKDTPIEQNEHCTADEWRREACSDSICPAGYSCRHFMGQPKCCKQTKAITAADFGVCPHTGLPSLKVCRSDQDCGDCRFTCQNHLCCQRTDTYANNTVAVPTGSCGDEGTCIGGGHVCMDRLCYPIAVVVHSPEGFCPGGFKSQIFCPGNCCPYGMQCVNKVCCK</sequence>
<proteinExistence type="predicted"/>
<evidence type="ECO:0000313" key="3">
    <source>
        <dbReference type="WBParaSite" id="nRc.2.0.1.t36477-RA"/>
    </source>
</evidence>
<protein>
    <submittedName>
        <fullName evidence="3">Uncharacterized protein</fullName>
    </submittedName>
</protein>
<organism evidence="2 3">
    <name type="scientific">Romanomermis culicivorax</name>
    <name type="common">Nematode worm</name>
    <dbReference type="NCBI Taxonomy" id="13658"/>
    <lineage>
        <taxon>Eukaryota</taxon>
        <taxon>Metazoa</taxon>
        <taxon>Ecdysozoa</taxon>
        <taxon>Nematoda</taxon>
        <taxon>Enoplea</taxon>
        <taxon>Dorylaimia</taxon>
        <taxon>Mermithida</taxon>
        <taxon>Mermithoidea</taxon>
        <taxon>Mermithidae</taxon>
        <taxon>Romanomermis</taxon>
    </lineage>
</organism>
<feature type="transmembrane region" description="Helical" evidence="1">
    <location>
        <begin position="104"/>
        <end position="127"/>
    </location>
</feature>
<accession>A0A915KCP4</accession>
<name>A0A915KCP4_ROMCU</name>
<feature type="transmembrane region" description="Helical" evidence="1">
    <location>
        <begin position="38"/>
        <end position="59"/>
    </location>
</feature>
<dbReference type="Proteomes" id="UP000887565">
    <property type="component" value="Unplaced"/>
</dbReference>
<keyword evidence="1" id="KW-1133">Transmembrane helix</keyword>
<dbReference type="WBParaSite" id="nRc.2.0.1.t36477-RA">
    <property type="protein sequence ID" value="nRc.2.0.1.t36477-RA"/>
    <property type="gene ID" value="nRc.2.0.1.g36477"/>
</dbReference>
<evidence type="ECO:0000313" key="2">
    <source>
        <dbReference type="Proteomes" id="UP000887565"/>
    </source>
</evidence>